<gene>
    <name evidence="2" type="ORF">PV517_24335</name>
</gene>
<name>A0ABU4L7U7_9ACTN</name>
<dbReference type="RefSeq" id="WP_107473756.1">
    <property type="nucleotide sequence ID" value="NZ_JAGJBZ010000003.1"/>
</dbReference>
<evidence type="ECO:0000313" key="3">
    <source>
        <dbReference type="Proteomes" id="UP001271723"/>
    </source>
</evidence>
<keyword evidence="2" id="KW-0067">ATP-binding</keyword>
<comment type="caution">
    <text evidence="2">The sequence shown here is derived from an EMBL/GenBank/DDBJ whole genome shotgun (WGS) entry which is preliminary data.</text>
</comment>
<dbReference type="GO" id="GO:0005524">
    <property type="term" value="F:ATP binding"/>
    <property type="evidence" value="ECO:0007669"/>
    <property type="project" value="UniProtKB-KW"/>
</dbReference>
<organism evidence="2 3">
    <name type="scientific">Streptomyces griseiscabiei</name>
    <dbReference type="NCBI Taxonomy" id="2993540"/>
    <lineage>
        <taxon>Bacteria</taxon>
        <taxon>Bacillati</taxon>
        <taxon>Actinomycetota</taxon>
        <taxon>Actinomycetes</taxon>
        <taxon>Kitasatosporales</taxon>
        <taxon>Streptomycetaceae</taxon>
        <taxon>Streptomyces</taxon>
    </lineage>
</organism>
<proteinExistence type="predicted"/>
<feature type="region of interest" description="Disordered" evidence="1">
    <location>
        <begin position="330"/>
        <end position="351"/>
    </location>
</feature>
<evidence type="ECO:0000313" key="2">
    <source>
        <dbReference type="EMBL" id="MDX2911802.1"/>
    </source>
</evidence>
<dbReference type="SUPFAM" id="SSF52540">
    <property type="entry name" value="P-loop containing nucleoside triphosphate hydrolases"/>
    <property type="match status" value="1"/>
</dbReference>
<dbReference type="Proteomes" id="UP001271723">
    <property type="component" value="Unassembled WGS sequence"/>
</dbReference>
<sequence length="945" mass="101695">MDHTASGGTWQRFAGMETCLLREVPRGRPAEDRAPGSGDDLHAQRLAALISAHHTRRFHDPAGGAVFVGWARRAVDRPIDVLIGGSALLGGRADADGGDTALLRLPAGARGLVVPTGAAASLLAEFPHWSVVEGVTDGLLVDDAVNATGAANATGPGAARLRPTLEDCLLGVWQEPFAWLVFAEPVADADLHELTGDVADEQRRAQSKADGSPEYAIAAARLERRHKELAKASATGLWSIRLLAGGRTAEEATRVAALVCASADLEGLPYALRPTGRVADLASALGGVLPAPEQYPFHAGSDLLATLARPPAQEIPGVRFALRPEFDVTPETTGRPAAPDAPAPVSLGSVLDRNRRPVGDLELTRSTLNRHTFVCGATGGGKSQTVRGLLEAATQVGIPWLVVEPAKAEYRFMSARLGDTSEVVVIKPGDPDALPAGLNPLEPSAYANGERFPLQTHLDMVRALFLASFDPQEPFPQVLSAALTRCYEDLGWDLTLGEPLVPGTEPRYPTLEDLEHMALRVVTDIGYGKEVADNVQGFIKIRLASLRLGTTGRFLEGGRPLDFGELLRRNVVFEIEDVGDDKDKAFLMGTILIRLVEYLRMEQRVTRRLSFPLRHLSVFEEAHRLLRRVEEGGAGAHAVEMFAGLLAEIRAYGEGLIIADQIPSKLLPDVIKNTAAKVVHRLPAQDDREAVGATMNITPAQSEYLVTLRPGEAAVFTDGMDYPLLVRMRDGTAREDAGAIRPASAATLTGDRSRTCGPCCTPDPCTLRDLRRAQRLMDQPELRIALWAEMAVAAHLLGWTTPLPGEVVRRALEPHRGRLLDCAIGQAVDRAVHSRVGAPAAPEALAEHVAAMMRAQLDGQDPCPVAEPRFKAAKGTGTRAYYHGRLATPSVLERIVGCADPSERWSEQFSRVLTCFERVPRRTRGDRPVMSRGHEVTVDIKGSGA</sequence>
<accession>A0ABU4L7U7</accession>
<keyword evidence="3" id="KW-1185">Reference proteome</keyword>
<dbReference type="PANTHER" id="PTHR30121">
    <property type="entry name" value="UNCHARACTERIZED PROTEIN YJGR-RELATED"/>
    <property type="match status" value="1"/>
</dbReference>
<dbReference type="Gene3D" id="3.40.50.300">
    <property type="entry name" value="P-loop containing nucleotide triphosphate hydrolases"/>
    <property type="match status" value="2"/>
</dbReference>
<dbReference type="EMBL" id="JARAVY010000009">
    <property type="protein sequence ID" value="MDX2911802.1"/>
    <property type="molecule type" value="Genomic_DNA"/>
</dbReference>
<dbReference type="InterPro" id="IPR027417">
    <property type="entry name" value="P-loop_NTPase"/>
</dbReference>
<keyword evidence="2" id="KW-0547">Nucleotide-binding</keyword>
<evidence type="ECO:0000256" key="1">
    <source>
        <dbReference type="SAM" id="MobiDB-lite"/>
    </source>
</evidence>
<dbReference type="PANTHER" id="PTHR30121:SF6">
    <property type="entry name" value="SLR6007 PROTEIN"/>
    <property type="match status" value="1"/>
</dbReference>
<protein>
    <submittedName>
        <fullName evidence="2">ATP-binding protein</fullName>
    </submittedName>
</protein>
<dbReference type="InterPro" id="IPR051162">
    <property type="entry name" value="T4SS_component"/>
</dbReference>
<reference evidence="2 3" key="1">
    <citation type="journal article" date="2023" name="Microb. Genom.">
        <title>Mesoterricola silvestris gen. nov., sp. nov., Mesoterricola sediminis sp. nov., Geothrix oryzae sp. nov., Geothrix edaphica sp. nov., Geothrix rubra sp. nov., and Geothrix limicola sp. nov., six novel members of Acidobacteriota isolated from soils.</title>
        <authorList>
            <person name="Weisberg A.J."/>
            <person name="Pearce E."/>
            <person name="Kramer C.G."/>
            <person name="Chang J.H."/>
            <person name="Clarke C.R."/>
        </authorList>
    </citation>
    <scope>NUCLEOTIDE SEQUENCE [LARGE SCALE GENOMIC DNA]</scope>
    <source>
        <strain evidence="2 3">NRRL_B-2795</strain>
    </source>
</reference>